<dbReference type="OrthoDB" id="5362512at2759"/>
<evidence type="ECO:0000313" key="3">
    <source>
        <dbReference type="Proteomes" id="UP000799778"/>
    </source>
</evidence>
<dbReference type="AlphaFoldDB" id="A0A6A5XUD2"/>
<accession>A0A6A5XUD2</accession>
<gene>
    <name evidence="2" type="ORF">BU24DRAFT_138974</name>
</gene>
<reference evidence="2" key="1">
    <citation type="journal article" date="2020" name="Stud. Mycol.">
        <title>101 Dothideomycetes genomes: a test case for predicting lifestyles and emergence of pathogens.</title>
        <authorList>
            <person name="Haridas S."/>
            <person name="Albert R."/>
            <person name="Binder M."/>
            <person name="Bloem J."/>
            <person name="Labutti K."/>
            <person name="Salamov A."/>
            <person name="Andreopoulos B."/>
            <person name="Baker S."/>
            <person name="Barry K."/>
            <person name="Bills G."/>
            <person name="Bluhm B."/>
            <person name="Cannon C."/>
            <person name="Castanera R."/>
            <person name="Culley D."/>
            <person name="Daum C."/>
            <person name="Ezra D."/>
            <person name="Gonzalez J."/>
            <person name="Henrissat B."/>
            <person name="Kuo A."/>
            <person name="Liang C."/>
            <person name="Lipzen A."/>
            <person name="Lutzoni F."/>
            <person name="Magnuson J."/>
            <person name="Mondo S."/>
            <person name="Nolan M."/>
            <person name="Ohm R."/>
            <person name="Pangilinan J."/>
            <person name="Park H.-J."/>
            <person name="Ramirez L."/>
            <person name="Alfaro M."/>
            <person name="Sun H."/>
            <person name="Tritt A."/>
            <person name="Yoshinaga Y."/>
            <person name="Zwiers L.-H."/>
            <person name="Turgeon B."/>
            <person name="Goodwin S."/>
            <person name="Spatafora J."/>
            <person name="Crous P."/>
            <person name="Grigoriev I."/>
        </authorList>
    </citation>
    <scope>NUCLEOTIDE SEQUENCE</scope>
    <source>
        <strain evidence="2">CBS 175.79</strain>
    </source>
</reference>
<dbReference type="Pfam" id="PF06985">
    <property type="entry name" value="HET"/>
    <property type="match status" value="1"/>
</dbReference>
<feature type="domain" description="Heterokaryon incompatibility" evidence="1">
    <location>
        <begin position="210"/>
        <end position="359"/>
    </location>
</feature>
<protein>
    <submittedName>
        <fullName evidence="2">Heterokaryon incompatibility protein</fullName>
    </submittedName>
</protein>
<name>A0A6A5XUD2_9PLEO</name>
<dbReference type="GeneID" id="54278503"/>
<dbReference type="InterPro" id="IPR010730">
    <property type="entry name" value="HET"/>
</dbReference>
<sequence length="683" mass="77404">MICVICTKIKIDTQTLPHHQTCQSFKNSVDLGCYICNRLWAVLTLNERCAVSSSAESTSNLISDATEVSICNKQIRSIQNCVTTSWSQEGSIYGHPGCYLLSLSFDASKAFPQKVVPATYWRASFLLQPLNDLLLCNPRERLAGTTKSAQALSTAKSWVTECVTKHQHCKSFSSERLWYPTRLLDCGSLRSSETSCRLIETNKTSLDEPYMTLSHCWGHTNCLKLTTSNHAQLLDAIPLSLLPQLYQDAVYITRYLGIRYLWIDSLCIIQEGDGLLDWLKEAEVMGQVYSNSYCNISAANAPDSDHTLFCIRNPEAFLPQTIGITVDGCTHRYHVSDYRFWETEVSQALINTRGWVLQERLLSPRVLHFGERQLFWECRQKDAAEVSPGGLSHKSSRCPRLKDLAPHGVIVNDETNSDATAYNYWVQIVRTYTACQLSYPNDKLVALSAIAKVMRDILRDEYVAGMWRRYLGFELLWSVRGDLTRFASRPQKYRCPSWSWAAVDGGINPGLPDVDTASLLIEVVDFKVDYLTNDNTSLVQDGWLHLRGVLKQLKLIRHGPLKTRGYGDWNMLVNGQHISVLTDSAYKEPQPHVKLDAFYDQFEEQNAKETLYCMPARVRPGADGSIYALILEVEDPQRGVYRRIGLARGWGEEMKGKMLACSGEEDQFPCEQFHNGLHMIRII</sequence>
<dbReference type="EMBL" id="ML978068">
    <property type="protein sequence ID" value="KAF2016812.1"/>
    <property type="molecule type" value="Genomic_DNA"/>
</dbReference>
<dbReference type="PANTHER" id="PTHR33112">
    <property type="entry name" value="DOMAIN PROTEIN, PUTATIVE-RELATED"/>
    <property type="match status" value="1"/>
</dbReference>
<dbReference type="PANTHER" id="PTHR33112:SF11">
    <property type="entry name" value="HETEROKARYON INCOMPATIBILITY DOMAIN-CONTAINING PROTEIN"/>
    <property type="match status" value="1"/>
</dbReference>
<keyword evidence="3" id="KW-1185">Reference proteome</keyword>
<organism evidence="2 3">
    <name type="scientific">Aaosphaeria arxii CBS 175.79</name>
    <dbReference type="NCBI Taxonomy" id="1450172"/>
    <lineage>
        <taxon>Eukaryota</taxon>
        <taxon>Fungi</taxon>
        <taxon>Dikarya</taxon>
        <taxon>Ascomycota</taxon>
        <taxon>Pezizomycotina</taxon>
        <taxon>Dothideomycetes</taxon>
        <taxon>Pleosporomycetidae</taxon>
        <taxon>Pleosporales</taxon>
        <taxon>Pleosporales incertae sedis</taxon>
        <taxon>Aaosphaeria</taxon>
    </lineage>
</organism>
<evidence type="ECO:0000313" key="2">
    <source>
        <dbReference type="EMBL" id="KAF2016812.1"/>
    </source>
</evidence>
<proteinExistence type="predicted"/>
<evidence type="ECO:0000259" key="1">
    <source>
        <dbReference type="Pfam" id="PF06985"/>
    </source>
</evidence>
<dbReference type="Proteomes" id="UP000799778">
    <property type="component" value="Unassembled WGS sequence"/>
</dbReference>
<dbReference type="RefSeq" id="XP_033385151.1">
    <property type="nucleotide sequence ID" value="XM_033521106.1"/>
</dbReference>